<dbReference type="EMBL" id="OV725077">
    <property type="protein sequence ID" value="CAH1390258.1"/>
    <property type="molecule type" value="Genomic_DNA"/>
</dbReference>
<dbReference type="OrthoDB" id="6600746at2759"/>
<evidence type="ECO:0000256" key="1">
    <source>
        <dbReference type="SAM" id="MobiDB-lite"/>
    </source>
</evidence>
<dbReference type="AlphaFoldDB" id="A0A9P0E518"/>
<sequence>MVRKVYLSYRRSKRNRNQDTYSSTNNAGDEPSFLGPEGKNATAGPSFVTEHGGGTVPVEALKSAIQVEPVIVLHHRIQPLYKKRGLPHAHMLLILRNIDKLREIEDVDALVSAEIPDPQTNSRLYNIVKNCMIHGPCGTINPKSPCMEDEHCTRRFPKEFADETSLNVNGYRYIGEEIIEL</sequence>
<evidence type="ECO:0000313" key="2">
    <source>
        <dbReference type="EMBL" id="CAH1390258.1"/>
    </source>
</evidence>
<evidence type="ECO:0000313" key="3">
    <source>
        <dbReference type="Proteomes" id="UP001152798"/>
    </source>
</evidence>
<keyword evidence="3" id="KW-1185">Reference proteome</keyword>
<feature type="region of interest" description="Disordered" evidence="1">
    <location>
        <begin position="13"/>
        <end position="46"/>
    </location>
</feature>
<dbReference type="Proteomes" id="UP001152798">
    <property type="component" value="Chromosome 1"/>
</dbReference>
<feature type="compositionally biased region" description="Polar residues" evidence="1">
    <location>
        <begin position="18"/>
        <end position="27"/>
    </location>
</feature>
<name>A0A9P0E518_NEZVI</name>
<reference evidence="2" key="1">
    <citation type="submission" date="2022-01" db="EMBL/GenBank/DDBJ databases">
        <authorList>
            <person name="King R."/>
        </authorList>
    </citation>
    <scope>NUCLEOTIDE SEQUENCE</scope>
</reference>
<proteinExistence type="predicted"/>
<organism evidence="2 3">
    <name type="scientific">Nezara viridula</name>
    <name type="common">Southern green stink bug</name>
    <name type="synonym">Cimex viridulus</name>
    <dbReference type="NCBI Taxonomy" id="85310"/>
    <lineage>
        <taxon>Eukaryota</taxon>
        <taxon>Metazoa</taxon>
        <taxon>Ecdysozoa</taxon>
        <taxon>Arthropoda</taxon>
        <taxon>Hexapoda</taxon>
        <taxon>Insecta</taxon>
        <taxon>Pterygota</taxon>
        <taxon>Neoptera</taxon>
        <taxon>Paraneoptera</taxon>
        <taxon>Hemiptera</taxon>
        <taxon>Heteroptera</taxon>
        <taxon>Panheteroptera</taxon>
        <taxon>Pentatomomorpha</taxon>
        <taxon>Pentatomoidea</taxon>
        <taxon>Pentatomidae</taxon>
        <taxon>Pentatominae</taxon>
        <taxon>Nezara</taxon>
    </lineage>
</organism>
<accession>A0A9P0E518</accession>
<gene>
    <name evidence="2" type="ORF">NEZAVI_LOCUS1490</name>
</gene>
<protein>
    <submittedName>
        <fullName evidence="2">Uncharacterized protein</fullName>
    </submittedName>
</protein>